<dbReference type="Proteomes" id="UP001152795">
    <property type="component" value="Unassembled WGS sequence"/>
</dbReference>
<dbReference type="EMBL" id="CACRXK020020353">
    <property type="protein sequence ID" value="CAB4034711.1"/>
    <property type="molecule type" value="Genomic_DNA"/>
</dbReference>
<feature type="compositionally biased region" description="Basic and acidic residues" evidence="2">
    <location>
        <begin position="315"/>
        <end position="332"/>
    </location>
</feature>
<feature type="region of interest" description="Disordered" evidence="2">
    <location>
        <begin position="255"/>
        <end position="279"/>
    </location>
</feature>
<keyword evidence="1" id="KW-0175">Coiled coil</keyword>
<feature type="region of interest" description="Disordered" evidence="2">
    <location>
        <begin position="300"/>
        <end position="362"/>
    </location>
</feature>
<evidence type="ECO:0000256" key="2">
    <source>
        <dbReference type="SAM" id="MobiDB-lite"/>
    </source>
</evidence>
<accession>A0A6S7JUI7</accession>
<dbReference type="OrthoDB" id="28818at2759"/>
<evidence type="ECO:0000313" key="4">
    <source>
        <dbReference type="Proteomes" id="UP001152795"/>
    </source>
</evidence>
<organism evidence="3 4">
    <name type="scientific">Paramuricea clavata</name>
    <name type="common">Red gorgonian</name>
    <name type="synonym">Violescent sea-whip</name>
    <dbReference type="NCBI Taxonomy" id="317549"/>
    <lineage>
        <taxon>Eukaryota</taxon>
        <taxon>Metazoa</taxon>
        <taxon>Cnidaria</taxon>
        <taxon>Anthozoa</taxon>
        <taxon>Octocorallia</taxon>
        <taxon>Malacalcyonacea</taxon>
        <taxon>Plexauridae</taxon>
        <taxon>Paramuricea</taxon>
    </lineage>
</organism>
<feature type="coiled-coil region" evidence="1">
    <location>
        <begin position="184"/>
        <end position="232"/>
    </location>
</feature>
<gene>
    <name evidence="3" type="ORF">PACLA_8A049489</name>
</gene>
<evidence type="ECO:0000256" key="1">
    <source>
        <dbReference type="SAM" id="Coils"/>
    </source>
</evidence>
<proteinExistence type="predicted"/>
<keyword evidence="4" id="KW-1185">Reference proteome</keyword>
<comment type="caution">
    <text evidence="3">The sequence shown here is derived from an EMBL/GenBank/DDBJ whole genome shotgun (WGS) entry which is preliminary data.</text>
</comment>
<evidence type="ECO:0000313" key="3">
    <source>
        <dbReference type="EMBL" id="CAB4034711.1"/>
    </source>
</evidence>
<protein>
    <submittedName>
        <fullName evidence="3">Uncharacterized protein</fullName>
    </submittedName>
</protein>
<sequence length="362" mass="40670">MNELTGKETKWSSPGGYCKLLELNEVVVRWYSDSNSLTINGKSCDEFKTQLIHLNKQLQLESEDTNAACVSGNGEISINFDEEAASQLSEYESLLNTVRSLEAKLESRINDLASEVHETRLELHVEKIARGNLAAEYTELASEALEIRSELDIRNLTREENEIMKSHDESISTVFNNGFLVKENASLKNENALLKQQINNYKCITSDLRTKVKDLENEKDSLVTVIKILHDDQNQHTCHANKSIASWNVVNNHKRSKIGRGSSKNYSTIGPSGDIRDKDGATRIKNQYIVLSDDIDNSEASEDDSVILKSTQDPQNKEIQDTSKERPKDSKHGCVAASDSETDHASTAQRAIGKRNMRTERR</sequence>
<reference evidence="3" key="1">
    <citation type="submission" date="2020-04" db="EMBL/GenBank/DDBJ databases">
        <authorList>
            <person name="Alioto T."/>
            <person name="Alioto T."/>
            <person name="Gomez Garrido J."/>
        </authorList>
    </citation>
    <scope>NUCLEOTIDE SEQUENCE</scope>
    <source>
        <strain evidence="3">A484AB</strain>
    </source>
</reference>
<feature type="coiled-coil region" evidence="1">
    <location>
        <begin position="84"/>
        <end position="122"/>
    </location>
</feature>
<dbReference type="AlphaFoldDB" id="A0A6S7JUI7"/>
<name>A0A6S7JUI7_PARCT</name>